<dbReference type="SUPFAM" id="SSF56954">
    <property type="entry name" value="Outer membrane efflux proteins (OEP)"/>
    <property type="match status" value="1"/>
</dbReference>
<dbReference type="GO" id="GO:0005886">
    <property type="term" value="C:plasma membrane"/>
    <property type="evidence" value="ECO:0007669"/>
    <property type="project" value="UniProtKB-SubCell"/>
</dbReference>
<dbReference type="AlphaFoldDB" id="A0A967B516"/>
<dbReference type="RefSeq" id="WP_166313484.1">
    <property type="nucleotide sequence ID" value="NZ_WOTH01000007.1"/>
</dbReference>
<comment type="caution">
    <text evidence="4">The sequence shown here is derived from an EMBL/GenBank/DDBJ whole genome shotgun (WGS) entry which is preliminary data.</text>
</comment>
<dbReference type="PANTHER" id="PTHR30203:SF33">
    <property type="entry name" value="BLR4455 PROTEIN"/>
    <property type="match status" value="1"/>
</dbReference>
<sequence length="537" mass="58726">MKGVHRVLHGAAALCLSVALVGCDMAPRYKPAQFAFPPDWKGQGVIRYGHPDDAAPRADWWKDFHDPQLDALEDKALASNPDLQATAESFTQARDVAAQIAAHLYPQINGQAGGEKYKSSAHRLWRGAGSTGPMYMSSEQYQAAATWEPDFWDAIRNRTRMAKQSAQQSAAEYAVARLSLESEVARDYIALRGFDEQDAVYRDSIRYYELAVHITQMRLAGAISAGIDVSRAEAQLEATRAKETQILASRDVMEHALAALTNTAPAAFHIAPRQAFGMADVQPAAGLPSTLLERRPDIAASERAMAQANRAIGVSRAAFYPHVTFNAATGFMDNGFDLASLYNSLYQFGAQAALPLFQAGIRRAELQRSWSQYREAEDHYRSTVLSAFQEVEDGLTNVNRLRTASAQEKAAVDAALRTQTMTMELYTGGLTNYLDVVVAQEAALTARIAYVQVVTQQKQSVVELVTALGGGWSQTQLPREKDIRPFKPLQYEGLRHPKPVGGIDTTPHPSDVDLTRMPAPSLSSTTTPAVSGNVLTR</sequence>
<evidence type="ECO:0000256" key="3">
    <source>
        <dbReference type="SAM" id="MobiDB-lite"/>
    </source>
</evidence>
<dbReference type="PROSITE" id="PS51257">
    <property type="entry name" value="PROKAR_LIPOPROTEIN"/>
    <property type="match status" value="1"/>
</dbReference>
<dbReference type="EMBL" id="WOTH01000007">
    <property type="protein sequence ID" value="NHO53339.1"/>
    <property type="molecule type" value="Genomic_DNA"/>
</dbReference>
<dbReference type="NCBIfam" id="TIGR01845">
    <property type="entry name" value="outer_NodT"/>
    <property type="match status" value="1"/>
</dbReference>
<evidence type="ECO:0000313" key="5">
    <source>
        <dbReference type="Proteomes" id="UP000597459"/>
    </source>
</evidence>
<proteinExistence type="inferred from homology"/>
<keyword evidence="2" id="KW-0449">Lipoprotein</keyword>
<comment type="similarity">
    <text evidence="1 2">Belongs to the outer membrane factor (OMF) (TC 1.B.17) family.</text>
</comment>
<evidence type="ECO:0000256" key="1">
    <source>
        <dbReference type="ARBA" id="ARBA00007613"/>
    </source>
</evidence>
<protein>
    <submittedName>
        <fullName evidence="4">Efflux transporter outer membrane subunit</fullName>
    </submittedName>
</protein>
<dbReference type="Gene3D" id="1.20.1600.10">
    <property type="entry name" value="Outer membrane efflux proteins (OEP)"/>
    <property type="match status" value="1"/>
</dbReference>
<name>A0A967B516_9PROT</name>
<evidence type="ECO:0000256" key="2">
    <source>
        <dbReference type="RuleBase" id="RU362097"/>
    </source>
</evidence>
<feature type="compositionally biased region" description="Polar residues" evidence="3">
    <location>
        <begin position="521"/>
        <end position="537"/>
    </location>
</feature>
<dbReference type="Proteomes" id="UP000597459">
    <property type="component" value="Unassembled WGS sequence"/>
</dbReference>
<dbReference type="InterPro" id="IPR003423">
    <property type="entry name" value="OMP_efflux"/>
</dbReference>
<dbReference type="Gene3D" id="2.20.200.10">
    <property type="entry name" value="Outer membrane efflux proteins (OEP)"/>
    <property type="match status" value="1"/>
</dbReference>
<keyword evidence="2" id="KW-0472">Membrane</keyword>
<keyword evidence="2" id="KW-0564">Palmitate</keyword>
<keyword evidence="2" id="KW-1134">Transmembrane beta strand</keyword>
<comment type="subcellular location">
    <subcellularLocation>
        <location evidence="2">Cell membrane</location>
        <topology evidence="2">Lipid-anchor</topology>
    </subcellularLocation>
</comment>
<keyword evidence="2" id="KW-0812">Transmembrane</keyword>
<dbReference type="GO" id="GO:0015562">
    <property type="term" value="F:efflux transmembrane transporter activity"/>
    <property type="evidence" value="ECO:0007669"/>
    <property type="project" value="InterPro"/>
</dbReference>
<feature type="region of interest" description="Disordered" evidence="3">
    <location>
        <begin position="494"/>
        <end position="537"/>
    </location>
</feature>
<accession>A0A967B516</accession>
<dbReference type="PANTHER" id="PTHR30203">
    <property type="entry name" value="OUTER MEMBRANE CATION EFFLUX PROTEIN"/>
    <property type="match status" value="1"/>
</dbReference>
<dbReference type="Pfam" id="PF02321">
    <property type="entry name" value="OEP"/>
    <property type="match status" value="2"/>
</dbReference>
<reference evidence="4" key="1">
    <citation type="submission" date="2019-11" db="EMBL/GenBank/DDBJ databases">
        <title>Description of new Acetobacter species.</title>
        <authorList>
            <person name="Cleenwerck I."/>
            <person name="Sombolestani A.S."/>
        </authorList>
    </citation>
    <scope>NUCLEOTIDE SEQUENCE</scope>
    <source>
        <strain evidence="4">LMG 1626</strain>
    </source>
</reference>
<evidence type="ECO:0000313" key="4">
    <source>
        <dbReference type="EMBL" id="NHO53339.1"/>
    </source>
</evidence>
<organism evidence="4 5">
    <name type="scientific">Acetobacter estunensis</name>
    <dbReference type="NCBI Taxonomy" id="104097"/>
    <lineage>
        <taxon>Bacteria</taxon>
        <taxon>Pseudomonadati</taxon>
        <taxon>Pseudomonadota</taxon>
        <taxon>Alphaproteobacteria</taxon>
        <taxon>Acetobacterales</taxon>
        <taxon>Acetobacteraceae</taxon>
        <taxon>Acetobacter</taxon>
    </lineage>
</organism>
<keyword evidence="5" id="KW-1185">Reference proteome</keyword>
<gene>
    <name evidence="4" type="ORF">GOB87_05100</name>
</gene>
<dbReference type="InterPro" id="IPR010131">
    <property type="entry name" value="MdtP/NodT-like"/>
</dbReference>